<proteinExistence type="inferred from homology"/>
<dbReference type="Proteomes" id="UP000239772">
    <property type="component" value="Unassembled WGS sequence"/>
</dbReference>
<dbReference type="InterPro" id="IPR010971">
    <property type="entry name" value="UbiH/COQ6"/>
</dbReference>
<evidence type="ECO:0000313" key="9">
    <source>
        <dbReference type="EMBL" id="PSC03659.1"/>
    </source>
</evidence>
<evidence type="ECO:0000256" key="7">
    <source>
        <dbReference type="ARBA" id="ARBA00023033"/>
    </source>
</evidence>
<dbReference type="SUPFAM" id="SSF51905">
    <property type="entry name" value="FAD/NAD(P)-binding domain"/>
    <property type="match status" value="1"/>
</dbReference>
<keyword evidence="4" id="KW-0285">Flavoprotein</keyword>
<evidence type="ECO:0000256" key="1">
    <source>
        <dbReference type="ARBA" id="ARBA00001974"/>
    </source>
</evidence>
<dbReference type="PANTHER" id="PTHR43876">
    <property type="entry name" value="UBIQUINONE BIOSYNTHESIS MONOOXYGENASE COQ6, MITOCHONDRIAL"/>
    <property type="match status" value="1"/>
</dbReference>
<organism evidence="9 10">
    <name type="scientific">Alsobacter soli</name>
    <dbReference type="NCBI Taxonomy" id="2109933"/>
    <lineage>
        <taxon>Bacteria</taxon>
        <taxon>Pseudomonadati</taxon>
        <taxon>Pseudomonadota</taxon>
        <taxon>Alphaproteobacteria</taxon>
        <taxon>Hyphomicrobiales</taxon>
        <taxon>Alsobacteraceae</taxon>
        <taxon>Alsobacter</taxon>
    </lineage>
</organism>
<dbReference type="NCBIfam" id="TIGR01988">
    <property type="entry name" value="Ubi-OHases"/>
    <property type="match status" value="1"/>
</dbReference>
<keyword evidence="5" id="KW-0274">FAD</keyword>
<dbReference type="Gene3D" id="3.50.50.60">
    <property type="entry name" value="FAD/NAD(P)-binding domain"/>
    <property type="match status" value="2"/>
</dbReference>
<evidence type="ECO:0000313" key="10">
    <source>
        <dbReference type="Proteomes" id="UP000239772"/>
    </source>
</evidence>
<evidence type="ECO:0000256" key="5">
    <source>
        <dbReference type="ARBA" id="ARBA00022827"/>
    </source>
</evidence>
<evidence type="ECO:0000259" key="8">
    <source>
        <dbReference type="Pfam" id="PF01494"/>
    </source>
</evidence>
<accession>A0A2T1HQ63</accession>
<comment type="pathway">
    <text evidence="2">Cofactor biosynthesis; ubiquinone biosynthesis.</text>
</comment>
<feature type="domain" description="FAD-binding" evidence="8">
    <location>
        <begin position="13"/>
        <end position="341"/>
    </location>
</feature>
<reference evidence="10" key="1">
    <citation type="submission" date="2018-03" db="EMBL/GenBank/DDBJ databases">
        <authorList>
            <person name="Sun L."/>
            <person name="Liu H."/>
            <person name="Chen W."/>
            <person name="Huang K."/>
            <person name="Liu W."/>
            <person name="Gao X."/>
        </authorList>
    </citation>
    <scope>NUCLEOTIDE SEQUENCE [LARGE SCALE GENOMIC DNA]</scope>
    <source>
        <strain evidence="10">SH9</strain>
    </source>
</reference>
<dbReference type="InterPro" id="IPR002938">
    <property type="entry name" value="FAD-bd"/>
</dbReference>
<evidence type="ECO:0000256" key="6">
    <source>
        <dbReference type="ARBA" id="ARBA00023002"/>
    </source>
</evidence>
<sequence>MTEASAPAQDPVRVDVAVAGGGAAGLAAAIALSRQGWDVAVIGPTAPRRDGRTIALMDGSVRILQQIGVWPALEPLASPLVTLTIIDDTGALFRAPPTSFQAGELGLDAFGQNIEAAPLTAALAEAADQRPGLSRIDDSAASLRTNPDKVVLSLKSGRRVEAALVVGADGRHSLVREAAGIRAREWSYTQTAVTAILAHERPHHDTSTEFHTREGPFTLVPMQGRRSSLVWLLAPEKAERVAALDDAAFAAAVEKQAQSILGAMRLDGPRGAVPMGGVTVDRFAGERSALVGEAAHVFPPIGAQGLNLGLRDVAALAKAVGPVGGDPGAPDRLAAYDRARRIDVRSRTAAVDLLNRSLLSGFLPVDIARGLGLMALSSIGPLRRFAMRQGLGTAP</sequence>
<dbReference type="PRINTS" id="PR00420">
    <property type="entry name" value="RNGMNOXGNASE"/>
</dbReference>
<comment type="similarity">
    <text evidence="3">Belongs to the UbiH/COQ6 family.</text>
</comment>
<protein>
    <submittedName>
        <fullName evidence="9">Ubiquinone biosynthesis protein UbiH</fullName>
    </submittedName>
</protein>
<evidence type="ECO:0000256" key="3">
    <source>
        <dbReference type="ARBA" id="ARBA00005349"/>
    </source>
</evidence>
<keyword evidence="7" id="KW-0503">Monooxygenase</keyword>
<dbReference type="RefSeq" id="WP_106338385.1">
    <property type="nucleotide sequence ID" value="NZ_PVZS01000022.1"/>
</dbReference>
<dbReference type="OrthoDB" id="9796623at2"/>
<evidence type="ECO:0000256" key="4">
    <source>
        <dbReference type="ARBA" id="ARBA00022630"/>
    </source>
</evidence>
<dbReference type="GO" id="GO:0004497">
    <property type="term" value="F:monooxygenase activity"/>
    <property type="evidence" value="ECO:0007669"/>
    <property type="project" value="UniProtKB-KW"/>
</dbReference>
<keyword evidence="9" id="KW-0830">Ubiquinone</keyword>
<dbReference type="GO" id="GO:0006744">
    <property type="term" value="P:ubiquinone biosynthetic process"/>
    <property type="evidence" value="ECO:0007669"/>
    <property type="project" value="UniProtKB-UniPathway"/>
</dbReference>
<dbReference type="NCBIfam" id="NF005691">
    <property type="entry name" value="PRK07494.1"/>
    <property type="match status" value="1"/>
</dbReference>
<dbReference type="InterPro" id="IPR051205">
    <property type="entry name" value="UbiH/COQ6_monooxygenase"/>
</dbReference>
<dbReference type="InterPro" id="IPR036188">
    <property type="entry name" value="FAD/NAD-bd_sf"/>
</dbReference>
<gene>
    <name evidence="9" type="ORF">SLNSH_17905</name>
</gene>
<dbReference type="UniPathway" id="UPA00232"/>
<keyword evidence="10" id="KW-1185">Reference proteome</keyword>
<dbReference type="Pfam" id="PF01494">
    <property type="entry name" value="FAD_binding_3"/>
    <property type="match status" value="1"/>
</dbReference>
<dbReference type="PANTHER" id="PTHR43876:SF7">
    <property type="entry name" value="UBIQUINONE BIOSYNTHESIS MONOOXYGENASE COQ6, MITOCHONDRIAL"/>
    <property type="match status" value="1"/>
</dbReference>
<comment type="caution">
    <text evidence="9">The sequence shown here is derived from an EMBL/GenBank/DDBJ whole genome shotgun (WGS) entry which is preliminary data.</text>
</comment>
<dbReference type="EMBL" id="PVZS01000022">
    <property type="protein sequence ID" value="PSC03659.1"/>
    <property type="molecule type" value="Genomic_DNA"/>
</dbReference>
<comment type="cofactor">
    <cofactor evidence="1">
        <name>FAD</name>
        <dbReference type="ChEBI" id="CHEBI:57692"/>
    </cofactor>
</comment>
<keyword evidence="6" id="KW-0560">Oxidoreductase</keyword>
<dbReference type="AlphaFoldDB" id="A0A2T1HQ63"/>
<name>A0A2T1HQ63_9HYPH</name>
<dbReference type="GO" id="GO:0016705">
    <property type="term" value="F:oxidoreductase activity, acting on paired donors, with incorporation or reduction of molecular oxygen"/>
    <property type="evidence" value="ECO:0007669"/>
    <property type="project" value="InterPro"/>
</dbReference>
<dbReference type="GO" id="GO:0071949">
    <property type="term" value="F:FAD binding"/>
    <property type="evidence" value="ECO:0007669"/>
    <property type="project" value="InterPro"/>
</dbReference>
<evidence type="ECO:0000256" key="2">
    <source>
        <dbReference type="ARBA" id="ARBA00004749"/>
    </source>
</evidence>